<dbReference type="Proteomes" id="UP000660454">
    <property type="component" value="Unassembled WGS sequence"/>
</dbReference>
<dbReference type="InterPro" id="IPR002347">
    <property type="entry name" value="SDR_fam"/>
</dbReference>
<proteinExistence type="inferred from homology"/>
<dbReference type="InterPro" id="IPR036291">
    <property type="entry name" value="NAD(P)-bd_dom_sf"/>
</dbReference>
<evidence type="ECO:0000313" key="3">
    <source>
        <dbReference type="EMBL" id="GIH66856.1"/>
    </source>
</evidence>
<dbReference type="Pfam" id="PF13561">
    <property type="entry name" value="adh_short_C2"/>
    <property type="match status" value="1"/>
</dbReference>
<comment type="caution">
    <text evidence="3">The sequence shown here is derived from an EMBL/GenBank/DDBJ whole genome shotgun (WGS) entry which is preliminary data.</text>
</comment>
<dbReference type="PROSITE" id="PS00061">
    <property type="entry name" value="ADH_SHORT"/>
    <property type="match status" value="1"/>
</dbReference>
<dbReference type="PANTHER" id="PTHR43669">
    <property type="entry name" value="5-KETO-D-GLUCONATE 5-REDUCTASE"/>
    <property type="match status" value="1"/>
</dbReference>
<gene>
    <name evidence="3" type="ORF">Msi02_76730</name>
</gene>
<evidence type="ECO:0000256" key="1">
    <source>
        <dbReference type="ARBA" id="ARBA00006484"/>
    </source>
</evidence>
<sequence length="251" mass="26125">MSEFADIAVLITGGGSGIGLATARSLLKAGARVALAGRDEDRLEAAARELGHGERLLTVPADVSRCDDLDRLMDRVGERFGGLGGVFANAGVPFASRAADITEADYDLVVGTNFKGTLFTVQKALPLLRDGGSVVLNGSWLAHRGAAMGALYAASKAAVLSLASTLAPDLAERGIRVNAVTPGHVQTPMLDVVTGNQEQVREFFRGQVALGRIGDPEEIAETVLFLLSPRSSYITGQEIVVDGGLVGSIPN</sequence>
<keyword evidence="4" id="KW-1185">Reference proteome</keyword>
<dbReference type="RefSeq" id="WP_079319010.1">
    <property type="nucleotide sequence ID" value="NZ_BOOF01000061.1"/>
</dbReference>
<dbReference type="EMBL" id="BOOF01000061">
    <property type="protein sequence ID" value="GIH66856.1"/>
    <property type="molecule type" value="Genomic_DNA"/>
</dbReference>
<organism evidence="3 4">
    <name type="scientific">Microbispora siamensis</name>
    <dbReference type="NCBI Taxonomy" id="564413"/>
    <lineage>
        <taxon>Bacteria</taxon>
        <taxon>Bacillati</taxon>
        <taxon>Actinomycetota</taxon>
        <taxon>Actinomycetes</taxon>
        <taxon>Streptosporangiales</taxon>
        <taxon>Streptosporangiaceae</taxon>
        <taxon>Microbispora</taxon>
    </lineage>
</organism>
<dbReference type="PRINTS" id="PR00081">
    <property type="entry name" value="GDHRDH"/>
</dbReference>
<comment type="similarity">
    <text evidence="1">Belongs to the short-chain dehydrogenases/reductases (SDR) family.</text>
</comment>
<dbReference type="InterPro" id="IPR020904">
    <property type="entry name" value="Sc_DH/Rdtase_CS"/>
</dbReference>
<dbReference type="PANTHER" id="PTHR43669:SF3">
    <property type="entry name" value="ALCOHOL DEHYDROGENASE, PUTATIVE (AFU_ORTHOLOGUE AFUA_3G03445)-RELATED"/>
    <property type="match status" value="1"/>
</dbReference>
<dbReference type="Gene3D" id="3.40.50.720">
    <property type="entry name" value="NAD(P)-binding Rossmann-like Domain"/>
    <property type="match status" value="1"/>
</dbReference>
<evidence type="ECO:0000313" key="4">
    <source>
        <dbReference type="Proteomes" id="UP000660454"/>
    </source>
</evidence>
<protein>
    <submittedName>
        <fullName evidence="3">Oxidoreductase</fullName>
    </submittedName>
</protein>
<accession>A0ABQ4GZJ8</accession>
<dbReference type="CDD" id="cd05233">
    <property type="entry name" value="SDR_c"/>
    <property type="match status" value="1"/>
</dbReference>
<evidence type="ECO:0000256" key="2">
    <source>
        <dbReference type="ARBA" id="ARBA00023002"/>
    </source>
</evidence>
<keyword evidence="2" id="KW-0560">Oxidoreductase</keyword>
<reference evidence="3 4" key="1">
    <citation type="submission" date="2021-01" db="EMBL/GenBank/DDBJ databases">
        <title>Whole genome shotgun sequence of Microbispora siamensis NBRC 104113.</title>
        <authorList>
            <person name="Komaki H."/>
            <person name="Tamura T."/>
        </authorList>
    </citation>
    <scope>NUCLEOTIDE SEQUENCE [LARGE SCALE GENOMIC DNA]</scope>
    <source>
        <strain evidence="3 4">NBRC 104113</strain>
    </source>
</reference>
<name>A0ABQ4GZJ8_9ACTN</name>
<dbReference type="SUPFAM" id="SSF51735">
    <property type="entry name" value="NAD(P)-binding Rossmann-fold domains"/>
    <property type="match status" value="1"/>
</dbReference>